<sequence>MNLLTMRPGEHPVVNVTAPFRSLVFPALELMLITGLCWMAIGWLDAQWGEVQVRNAVVVLWAGLGLWRGVLPVFRARRRRFMVTNTRVIARNGKQVDSIPLHDIAGVRRRRGGISLAIRGYERPLYYPEVPKAKKIERTIEQLRQPVWH</sequence>
<dbReference type="KEGG" id="cliz:G7Y31_09155"/>
<protein>
    <recommendedName>
        <fullName evidence="4">PH domain-containing protein</fullName>
    </recommendedName>
</protein>
<name>A0A7T0KDW3_9CORY</name>
<evidence type="ECO:0000313" key="3">
    <source>
        <dbReference type="Proteomes" id="UP000594681"/>
    </source>
</evidence>
<reference evidence="2 3" key="1">
    <citation type="submission" date="2020-11" db="EMBL/GenBank/DDBJ databases">
        <title>Corynebacterium sp. ZJ-599.</title>
        <authorList>
            <person name="Zhou J."/>
        </authorList>
    </citation>
    <scope>NUCLEOTIDE SEQUENCE [LARGE SCALE GENOMIC DNA]</scope>
    <source>
        <strain evidence="2 3">ZJ-599</strain>
    </source>
</reference>
<organism evidence="2 3">
    <name type="scientific">Corynebacterium lizhenjunii</name>
    <dbReference type="NCBI Taxonomy" id="2709394"/>
    <lineage>
        <taxon>Bacteria</taxon>
        <taxon>Bacillati</taxon>
        <taxon>Actinomycetota</taxon>
        <taxon>Actinomycetes</taxon>
        <taxon>Mycobacteriales</taxon>
        <taxon>Corynebacteriaceae</taxon>
        <taxon>Corynebacterium</taxon>
    </lineage>
</organism>
<feature type="transmembrane region" description="Helical" evidence="1">
    <location>
        <begin position="20"/>
        <end position="44"/>
    </location>
</feature>
<gene>
    <name evidence="2" type="ORF">G7Y31_09155</name>
</gene>
<keyword evidence="1" id="KW-0472">Membrane</keyword>
<keyword evidence="1" id="KW-0812">Transmembrane</keyword>
<keyword evidence="3" id="KW-1185">Reference proteome</keyword>
<dbReference type="EMBL" id="CP064954">
    <property type="protein sequence ID" value="QPK78704.1"/>
    <property type="molecule type" value="Genomic_DNA"/>
</dbReference>
<accession>A0A7T0KDW3</accession>
<dbReference type="AlphaFoldDB" id="A0A7T0KDW3"/>
<feature type="transmembrane region" description="Helical" evidence="1">
    <location>
        <begin position="56"/>
        <end position="74"/>
    </location>
</feature>
<dbReference type="RefSeq" id="WP_165009746.1">
    <property type="nucleotide sequence ID" value="NZ_CP064954.1"/>
</dbReference>
<evidence type="ECO:0000256" key="1">
    <source>
        <dbReference type="SAM" id="Phobius"/>
    </source>
</evidence>
<evidence type="ECO:0008006" key="4">
    <source>
        <dbReference type="Google" id="ProtNLM"/>
    </source>
</evidence>
<dbReference type="Proteomes" id="UP000594681">
    <property type="component" value="Chromosome"/>
</dbReference>
<evidence type="ECO:0000313" key="2">
    <source>
        <dbReference type="EMBL" id="QPK78704.1"/>
    </source>
</evidence>
<proteinExistence type="predicted"/>
<keyword evidence="1" id="KW-1133">Transmembrane helix</keyword>